<dbReference type="NCBIfam" id="TIGR02532">
    <property type="entry name" value="IV_pilin_GFxxxE"/>
    <property type="match status" value="1"/>
</dbReference>
<dbReference type="EMBL" id="JWJD01000011">
    <property type="protein sequence ID" value="KIH75447.1"/>
    <property type="molecule type" value="Genomic_DNA"/>
</dbReference>
<keyword evidence="7" id="KW-1185">Reference proteome</keyword>
<evidence type="ECO:0000256" key="5">
    <source>
        <dbReference type="ARBA" id="ARBA00023136"/>
    </source>
</evidence>
<name>A0A0C2HRP5_9BACT</name>
<evidence type="ECO:0000313" key="6">
    <source>
        <dbReference type="EMBL" id="KIH75447.1"/>
    </source>
</evidence>
<organism evidence="6 7">
    <name type="scientific">Geoalkalibacter ferrihydriticus DSM 17813</name>
    <dbReference type="NCBI Taxonomy" id="1121915"/>
    <lineage>
        <taxon>Bacteria</taxon>
        <taxon>Pseudomonadati</taxon>
        <taxon>Thermodesulfobacteriota</taxon>
        <taxon>Desulfuromonadia</taxon>
        <taxon>Desulfuromonadales</taxon>
        <taxon>Geoalkalibacteraceae</taxon>
        <taxon>Geoalkalibacter</taxon>
    </lineage>
</organism>
<dbReference type="GO" id="GO:0015627">
    <property type="term" value="C:type II protein secretion system complex"/>
    <property type="evidence" value="ECO:0007669"/>
    <property type="project" value="InterPro"/>
</dbReference>
<keyword evidence="5" id="KW-0472">Membrane</keyword>
<dbReference type="AlphaFoldDB" id="A0A0C2HRP5"/>
<evidence type="ECO:0000256" key="2">
    <source>
        <dbReference type="ARBA" id="ARBA00022481"/>
    </source>
</evidence>
<keyword evidence="3" id="KW-0812">Transmembrane</keyword>
<proteinExistence type="predicted"/>
<evidence type="ECO:0000313" key="7">
    <source>
        <dbReference type="Proteomes" id="UP000035068"/>
    </source>
</evidence>
<evidence type="ECO:0000256" key="1">
    <source>
        <dbReference type="ARBA" id="ARBA00004167"/>
    </source>
</evidence>
<dbReference type="SUPFAM" id="SSF54523">
    <property type="entry name" value="Pili subunits"/>
    <property type="match status" value="1"/>
</dbReference>
<gene>
    <name evidence="6" type="ORF">GFER_16855</name>
</gene>
<evidence type="ECO:0000256" key="4">
    <source>
        <dbReference type="ARBA" id="ARBA00022989"/>
    </source>
</evidence>
<comment type="subcellular location">
    <subcellularLocation>
        <location evidence="1">Membrane</location>
        <topology evidence="1">Single-pass membrane protein</topology>
    </subcellularLocation>
</comment>
<dbReference type="PRINTS" id="PR00885">
    <property type="entry name" value="BCTERIALGSPH"/>
</dbReference>
<dbReference type="InterPro" id="IPR045584">
    <property type="entry name" value="Pilin-like"/>
</dbReference>
<evidence type="ECO:0008006" key="8">
    <source>
        <dbReference type="Google" id="ProtNLM"/>
    </source>
</evidence>
<dbReference type="InterPro" id="IPR002416">
    <property type="entry name" value="T2SS_protein-GspH"/>
</dbReference>
<protein>
    <recommendedName>
        <fullName evidence="8">Pilus assembly protein PilW</fullName>
    </recommendedName>
</protein>
<accession>A0A0C2HRP5</accession>
<dbReference type="GO" id="GO:0016020">
    <property type="term" value="C:membrane"/>
    <property type="evidence" value="ECO:0007669"/>
    <property type="project" value="UniProtKB-SubCell"/>
</dbReference>
<dbReference type="PROSITE" id="PS00409">
    <property type="entry name" value="PROKAR_NTER_METHYL"/>
    <property type="match status" value="1"/>
</dbReference>
<dbReference type="Proteomes" id="UP000035068">
    <property type="component" value="Unassembled WGS sequence"/>
</dbReference>
<reference evidence="6 7" key="1">
    <citation type="submission" date="2014-12" db="EMBL/GenBank/DDBJ databases">
        <title>Genomes of Geoalkalibacter ferrihydriticus and Geoalkalibacter subterraneus, two haloalkaliphilic metal-reducing members of the Geobacteraceae.</title>
        <authorList>
            <person name="Badalamenti J.P."/>
            <person name="Torres C.I."/>
            <person name="Krajmalnik-Brown R."/>
            <person name="Bond D.R."/>
        </authorList>
    </citation>
    <scope>NUCLEOTIDE SEQUENCE [LARGE SCALE GENOMIC DNA]</scope>
    <source>
        <strain evidence="6 7">DSM 17813</strain>
    </source>
</reference>
<dbReference type="InterPro" id="IPR012902">
    <property type="entry name" value="N_methyl_site"/>
</dbReference>
<dbReference type="RefSeq" id="WP_040101215.1">
    <property type="nucleotide sequence ID" value="NZ_JWJD01000011.1"/>
</dbReference>
<sequence length="235" mass="25362">MNSPKRRSRFRFRPRGFTLIEVMLALALTGLAASAIFALYRSHQDAYSANVRLMEDQSRLRAAMAVLTSHLRSAGFDPTERAGAGIVSARTDYLYITRDLGGVGSGPHAGTPDGQLTAPGEHIAFCLYGGDTLGMHSGRSGGGSCSGSGQRAVDRPGMGYHQPLADNLAGISFRYFVSDEDGNLEERAPDPISGEVASPGEIRRIDVSLTTVFILRGQERRRLLSETVYLRNMGP</sequence>
<comment type="caution">
    <text evidence="6">The sequence shown here is derived from an EMBL/GenBank/DDBJ whole genome shotgun (WGS) entry which is preliminary data.</text>
</comment>
<dbReference type="GO" id="GO:0015628">
    <property type="term" value="P:protein secretion by the type II secretion system"/>
    <property type="evidence" value="ECO:0007669"/>
    <property type="project" value="InterPro"/>
</dbReference>
<keyword evidence="4" id="KW-1133">Transmembrane helix</keyword>
<dbReference type="Pfam" id="PF07963">
    <property type="entry name" value="N_methyl"/>
    <property type="match status" value="1"/>
</dbReference>
<keyword evidence="2" id="KW-0488">Methylation</keyword>
<evidence type="ECO:0000256" key="3">
    <source>
        <dbReference type="ARBA" id="ARBA00022692"/>
    </source>
</evidence>